<evidence type="ECO:0000313" key="3">
    <source>
        <dbReference type="Proteomes" id="UP000749646"/>
    </source>
</evidence>
<dbReference type="Proteomes" id="UP000749646">
    <property type="component" value="Unassembled WGS sequence"/>
</dbReference>
<organism evidence="2 3">
    <name type="scientific">Modicella reniformis</name>
    <dbReference type="NCBI Taxonomy" id="1440133"/>
    <lineage>
        <taxon>Eukaryota</taxon>
        <taxon>Fungi</taxon>
        <taxon>Fungi incertae sedis</taxon>
        <taxon>Mucoromycota</taxon>
        <taxon>Mortierellomycotina</taxon>
        <taxon>Mortierellomycetes</taxon>
        <taxon>Mortierellales</taxon>
        <taxon>Mortierellaceae</taxon>
        <taxon>Modicella</taxon>
    </lineage>
</organism>
<gene>
    <name evidence="2" type="ORF">BGZ65_009893</name>
</gene>
<feature type="region of interest" description="Disordered" evidence="1">
    <location>
        <begin position="1"/>
        <end position="32"/>
    </location>
</feature>
<evidence type="ECO:0000313" key="2">
    <source>
        <dbReference type="EMBL" id="KAF9972315.1"/>
    </source>
</evidence>
<proteinExistence type="predicted"/>
<sequence length="63" mass="6933">NAMGSAIDYDTRDDDMDMEEDDAVDEEESAVPRASEPVINFKLKGKKLKSKVKPQMGNSCPKG</sequence>
<comment type="caution">
    <text evidence="2">The sequence shown here is derived from an EMBL/GenBank/DDBJ whole genome shotgun (WGS) entry which is preliminary data.</text>
</comment>
<feature type="compositionally biased region" description="Acidic residues" evidence="1">
    <location>
        <begin position="11"/>
        <end position="29"/>
    </location>
</feature>
<feature type="non-terminal residue" evidence="2">
    <location>
        <position position="1"/>
    </location>
</feature>
<dbReference type="EMBL" id="JAAAHW010004680">
    <property type="protein sequence ID" value="KAF9972315.1"/>
    <property type="molecule type" value="Genomic_DNA"/>
</dbReference>
<evidence type="ECO:0000256" key="1">
    <source>
        <dbReference type="SAM" id="MobiDB-lite"/>
    </source>
</evidence>
<name>A0A9P6JFX7_9FUNG</name>
<reference evidence="2" key="1">
    <citation type="journal article" date="2020" name="Fungal Divers.">
        <title>Resolving the Mortierellaceae phylogeny through synthesis of multi-gene phylogenetics and phylogenomics.</title>
        <authorList>
            <person name="Vandepol N."/>
            <person name="Liber J."/>
            <person name="Desiro A."/>
            <person name="Na H."/>
            <person name="Kennedy M."/>
            <person name="Barry K."/>
            <person name="Grigoriev I.V."/>
            <person name="Miller A.N."/>
            <person name="O'Donnell K."/>
            <person name="Stajich J.E."/>
            <person name="Bonito G."/>
        </authorList>
    </citation>
    <scope>NUCLEOTIDE SEQUENCE</scope>
    <source>
        <strain evidence="2">MES-2147</strain>
    </source>
</reference>
<protein>
    <submittedName>
        <fullName evidence="2">Uncharacterized protein</fullName>
    </submittedName>
</protein>
<dbReference type="AlphaFoldDB" id="A0A9P6JFX7"/>
<accession>A0A9P6JFX7</accession>
<keyword evidence="3" id="KW-1185">Reference proteome</keyword>